<evidence type="ECO:0000259" key="2">
    <source>
        <dbReference type="Pfam" id="PF02543"/>
    </source>
</evidence>
<dbReference type="GO" id="GO:0003824">
    <property type="term" value="F:catalytic activity"/>
    <property type="evidence" value="ECO:0007669"/>
    <property type="project" value="InterPro"/>
</dbReference>
<dbReference type="InterPro" id="IPR051338">
    <property type="entry name" value="NodU/CmcH_Carbamoyltrnsfr"/>
</dbReference>
<dbReference type="Gene3D" id="3.30.420.40">
    <property type="match status" value="2"/>
</dbReference>
<gene>
    <name evidence="4" type="ORF">WA1_09710</name>
</gene>
<evidence type="ECO:0000256" key="1">
    <source>
        <dbReference type="ARBA" id="ARBA00006129"/>
    </source>
</evidence>
<dbReference type="InterPro" id="IPR043129">
    <property type="entry name" value="ATPase_NBD"/>
</dbReference>
<comment type="caution">
    <text evidence="4">The sequence shown here is derived from an EMBL/GenBank/DDBJ whole genome shotgun (WGS) entry which is preliminary data.</text>
</comment>
<accession>A0A139WRE3</accession>
<dbReference type="InterPro" id="IPR031730">
    <property type="entry name" value="Carbam_trans_C"/>
</dbReference>
<keyword evidence="5" id="KW-1185">Reference proteome</keyword>
<evidence type="ECO:0000313" key="4">
    <source>
        <dbReference type="EMBL" id="KYC35005.1"/>
    </source>
</evidence>
<evidence type="ECO:0000259" key="3">
    <source>
        <dbReference type="Pfam" id="PF16861"/>
    </source>
</evidence>
<name>A0A139WRE3_9CYAN</name>
<dbReference type="AlphaFoldDB" id="A0A139WRE3"/>
<dbReference type="InterPro" id="IPR038152">
    <property type="entry name" value="Carbam_trans_C_sf"/>
</dbReference>
<dbReference type="Pfam" id="PF02543">
    <property type="entry name" value="Carbam_trans_N"/>
    <property type="match status" value="1"/>
</dbReference>
<proteinExistence type="inferred from homology"/>
<dbReference type="Pfam" id="PF16861">
    <property type="entry name" value="Carbam_trans_C"/>
    <property type="match status" value="1"/>
</dbReference>
<comment type="similarity">
    <text evidence="1">Belongs to the NodU/CmcH family.</text>
</comment>
<sequence>MACYTLGLSAYYHDSAAALLLDGELIAAAQEERFSRVKQDSRFPVNAIKFCLREAGIDLDSIDTIFYYENPYKKLSRITSTYFNFGLKGYRSFVSEMPAWLMKKAHVKRTLNLELASHFPGIQKLPKIEYIDHHKSHASSAFFASPYEEAAVLCLDGVGEWATTSAWFGNGNKLSLVWEIHFPHSLGLLYSAFTYFCGFKVDSGEYKLMGLAPYGKPSYYQQIVDNLIDVKPDGSFWLNMDYFDYATGNCMIGDQFDELFGGPRREPESTITQREFDLAASVQCVLEDVVILLAKSLRRQIGVNNLCLAGGVALNCVANGKLLKANIFDSIWVQPASGDSGGALGAAFAGWQSRTKTNRVQLGEDRMKGSLLGSSYDDAEIETQLRQHGAVYTKLKDEELCGIVADLLVQGSVIGWFQGRMEFGPRALGARSIIGDSRSPRMQSVMNLKIKNRESFRPFAPAVLEEYAHEWFDLDRPSPYMLFVVNVHDNHRIVPPENEKQLSGIDKLKCVRSTIPAVTHVDYSARVQTVNRTSNPRFYNLIHEFYLRTNCPVLVNTSFNVRGEPIVESPSNAYACFMRTQMDYLVIGRYLLCKSNQPAWSETKDWRTEFVLD</sequence>
<dbReference type="PANTHER" id="PTHR34847">
    <property type="entry name" value="NODULATION PROTEIN U"/>
    <property type="match status" value="1"/>
</dbReference>
<dbReference type="InterPro" id="IPR003696">
    <property type="entry name" value="Carbtransf_dom"/>
</dbReference>
<protein>
    <recommendedName>
        <fullName evidence="6">Carbamoyltransferase</fullName>
    </recommendedName>
</protein>
<feature type="domain" description="Carbamoyltransferase" evidence="2">
    <location>
        <begin position="6"/>
        <end position="347"/>
    </location>
</feature>
<evidence type="ECO:0000313" key="5">
    <source>
        <dbReference type="Proteomes" id="UP000076925"/>
    </source>
</evidence>
<dbReference type="CDD" id="cd24098">
    <property type="entry name" value="ASKHA_NBD_TobZ_N"/>
    <property type="match status" value="1"/>
</dbReference>
<dbReference type="EMBL" id="ANNX02000053">
    <property type="protein sequence ID" value="KYC35005.1"/>
    <property type="molecule type" value="Genomic_DNA"/>
</dbReference>
<dbReference type="Proteomes" id="UP000076925">
    <property type="component" value="Unassembled WGS sequence"/>
</dbReference>
<feature type="domain" description="Carbamoyltransferase C-terminal" evidence="3">
    <location>
        <begin position="405"/>
        <end position="593"/>
    </location>
</feature>
<reference evidence="4 5" key="1">
    <citation type="journal article" date="2013" name="Genome Biol. Evol.">
        <title>Genomes of Stigonematalean cyanobacteria (subsection V) and the evolution of oxygenic photosynthesis from prokaryotes to plastids.</title>
        <authorList>
            <person name="Dagan T."/>
            <person name="Roettger M."/>
            <person name="Stucken K."/>
            <person name="Landan G."/>
            <person name="Koch R."/>
            <person name="Major P."/>
            <person name="Gould S.B."/>
            <person name="Goremykin V.V."/>
            <person name="Rippka R."/>
            <person name="Tandeau de Marsac N."/>
            <person name="Gugger M."/>
            <person name="Lockhart P.J."/>
            <person name="Allen J.F."/>
            <person name="Brune I."/>
            <person name="Maus I."/>
            <person name="Puhler A."/>
            <person name="Martin W.F."/>
        </authorList>
    </citation>
    <scope>NUCLEOTIDE SEQUENCE [LARGE SCALE GENOMIC DNA]</scope>
    <source>
        <strain evidence="4 5">PCC 7110</strain>
    </source>
</reference>
<dbReference type="RefSeq" id="WP_017743799.1">
    <property type="nucleotide sequence ID" value="NZ_KQ976354.1"/>
</dbReference>
<evidence type="ECO:0008006" key="6">
    <source>
        <dbReference type="Google" id="ProtNLM"/>
    </source>
</evidence>
<organism evidence="4 5">
    <name type="scientific">Scytonema hofmannii PCC 7110</name>
    <dbReference type="NCBI Taxonomy" id="128403"/>
    <lineage>
        <taxon>Bacteria</taxon>
        <taxon>Bacillati</taxon>
        <taxon>Cyanobacteriota</taxon>
        <taxon>Cyanophyceae</taxon>
        <taxon>Nostocales</taxon>
        <taxon>Scytonemataceae</taxon>
        <taxon>Scytonema</taxon>
    </lineage>
</organism>
<dbReference type="PANTHER" id="PTHR34847:SF1">
    <property type="entry name" value="NODULATION PROTEIN U"/>
    <property type="match status" value="1"/>
</dbReference>
<dbReference type="STRING" id="128403.WA1_09710"/>
<dbReference type="SUPFAM" id="SSF53067">
    <property type="entry name" value="Actin-like ATPase domain"/>
    <property type="match status" value="1"/>
</dbReference>
<dbReference type="Gene3D" id="3.90.870.20">
    <property type="entry name" value="Carbamoyltransferase, C-terminal domain"/>
    <property type="match status" value="1"/>
</dbReference>
<dbReference type="OrthoDB" id="9780777at2"/>